<feature type="transmembrane region" description="Helical" evidence="8">
    <location>
        <begin position="7"/>
        <end position="27"/>
    </location>
</feature>
<dbReference type="Proteomes" id="UP000571950">
    <property type="component" value="Unassembled WGS sequence"/>
</dbReference>
<keyword evidence="7 8" id="KW-0472">Membrane</keyword>
<dbReference type="PANTHER" id="PTHR23502:SF132">
    <property type="entry name" value="POLYAMINE TRANSPORTER 2-RELATED"/>
    <property type="match status" value="1"/>
</dbReference>
<keyword evidence="11" id="KW-1185">Reference proteome</keyword>
<feature type="transmembrane region" description="Helical" evidence="8">
    <location>
        <begin position="337"/>
        <end position="356"/>
    </location>
</feature>
<dbReference type="PROSITE" id="PS50850">
    <property type="entry name" value="MFS"/>
    <property type="match status" value="1"/>
</dbReference>
<feature type="transmembrane region" description="Helical" evidence="8">
    <location>
        <begin position="161"/>
        <end position="181"/>
    </location>
</feature>
<feature type="transmembrane region" description="Helical" evidence="8">
    <location>
        <begin position="305"/>
        <end position="330"/>
    </location>
</feature>
<reference evidence="10 11" key="1">
    <citation type="submission" date="2020-08" db="EMBL/GenBank/DDBJ databases">
        <title>Genomic Encyclopedia of Type Strains, Phase IV (KMG-IV): sequencing the most valuable type-strain genomes for metagenomic binning, comparative biology and taxonomic classification.</title>
        <authorList>
            <person name="Goeker M."/>
        </authorList>
    </citation>
    <scope>NUCLEOTIDE SEQUENCE [LARGE SCALE GENOMIC DNA]</scope>
    <source>
        <strain evidence="10 11">DSM 26189</strain>
    </source>
</reference>
<keyword evidence="6 8" id="KW-1133">Transmembrane helix</keyword>
<dbReference type="EMBL" id="JACIDT010000009">
    <property type="protein sequence ID" value="MBB3927064.1"/>
    <property type="molecule type" value="Genomic_DNA"/>
</dbReference>
<feature type="transmembrane region" description="Helical" evidence="8">
    <location>
        <begin position="72"/>
        <end position="95"/>
    </location>
</feature>
<feature type="transmembrane region" description="Helical" evidence="8">
    <location>
        <begin position="248"/>
        <end position="268"/>
    </location>
</feature>
<evidence type="ECO:0000256" key="6">
    <source>
        <dbReference type="ARBA" id="ARBA00022989"/>
    </source>
</evidence>
<dbReference type="InterPro" id="IPR036259">
    <property type="entry name" value="MFS_trans_sf"/>
</dbReference>
<comment type="similarity">
    <text evidence="2 8">Belongs to the major facilitator superfamily. Bcr/CmlA family.</text>
</comment>
<evidence type="ECO:0000313" key="10">
    <source>
        <dbReference type="EMBL" id="MBB3927064.1"/>
    </source>
</evidence>
<feature type="transmembrane region" description="Helical" evidence="8">
    <location>
        <begin position="42"/>
        <end position="60"/>
    </location>
</feature>
<feature type="transmembrane region" description="Helical" evidence="8">
    <location>
        <begin position="130"/>
        <end position="155"/>
    </location>
</feature>
<feature type="domain" description="Major facilitator superfamily (MFS) profile" evidence="9">
    <location>
        <begin position="6"/>
        <end position="390"/>
    </location>
</feature>
<evidence type="ECO:0000256" key="5">
    <source>
        <dbReference type="ARBA" id="ARBA00022692"/>
    </source>
</evidence>
<dbReference type="NCBIfam" id="TIGR00710">
    <property type="entry name" value="efflux_Bcr_CflA"/>
    <property type="match status" value="1"/>
</dbReference>
<evidence type="ECO:0000256" key="2">
    <source>
        <dbReference type="ARBA" id="ARBA00006236"/>
    </source>
</evidence>
<comment type="subcellular location">
    <subcellularLocation>
        <location evidence="8">Cell inner membrane</location>
        <topology evidence="8">Multi-pass membrane protein</topology>
    </subcellularLocation>
    <subcellularLocation>
        <location evidence="1">Cell membrane</location>
        <topology evidence="1">Multi-pass membrane protein</topology>
    </subcellularLocation>
</comment>
<feature type="transmembrane region" description="Helical" evidence="8">
    <location>
        <begin position="209"/>
        <end position="228"/>
    </location>
</feature>
<evidence type="ECO:0000256" key="3">
    <source>
        <dbReference type="ARBA" id="ARBA00022448"/>
    </source>
</evidence>
<comment type="caution">
    <text evidence="10">The sequence shown here is derived from an EMBL/GenBank/DDBJ whole genome shotgun (WGS) entry which is preliminary data.</text>
</comment>
<dbReference type="GO" id="GO:0042910">
    <property type="term" value="F:xenobiotic transmembrane transporter activity"/>
    <property type="evidence" value="ECO:0007669"/>
    <property type="project" value="InterPro"/>
</dbReference>
<keyword evidence="5 8" id="KW-0812">Transmembrane</keyword>
<proteinExistence type="inferred from homology"/>
<dbReference type="RefSeq" id="WP_188072562.1">
    <property type="nucleotide sequence ID" value="NZ_BSPS01000023.1"/>
</dbReference>
<sequence length="395" mass="40268">MLTRTQVLLLAGFGALAPLSIDMYLPAIPQLAGELGITAQQAGQSVSIFFAGLAAGQLIAGPLSDRLGRKPLIIGGLLLYLAGSVAACLAPDFAMLMAARLLQALGACSVTVAGRAVVRDKLDHRESARLFSLLALIGGVAPILAPSLGNLVISFGAWRSIFGAMAAGGVLLLAGAAFRLAETRSAATAAQARGEHPFRSYRQLLGNRLFLGNLLAASCNSACMFAYIATSPAVLMEDYGVSRTHFGLLFALNAIGLVAANQLNRILLKSRSPDRMLRGSARNAILLAIAFTLFALTRAGGLWTLLLLLFLVISSVAVVQANTLAGALAVDATRSGAASALFGGATFAAGTLASWIASSLGWGGGAGLAITIAACLVGCAAAILLWAAKGGHQAG</sequence>
<evidence type="ECO:0000256" key="8">
    <source>
        <dbReference type="RuleBase" id="RU365088"/>
    </source>
</evidence>
<dbReference type="GO" id="GO:0005886">
    <property type="term" value="C:plasma membrane"/>
    <property type="evidence" value="ECO:0007669"/>
    <property type="project" value="UniProtKB-SubCell"/>
</dbReference>
<dbReference type="PROSITE" id="PS00216">
    <property type="entry name" value="SUGAR_TRANSPORT_1"/>
    <property type="match status" value="1"/>
</dbReference>
<feature type="transmembrane region" description="Helical" evidence="8">
    <location>
        <begin position="101"/>
        <end position="118"/>
    </location>
</feature>
<dbReference type="AlphaFoldDB" id="A0A7W6BJG2"/>
<feature type="transmembrane region" description="Helical" evidence="8">
    <location>
        <begin position="362"/>
        <end position="388"/>
    </location>
</feature>
<dbReference type="SUPFAM" id="SSF103473">
    <property type="entry name" value="MFS general substrate transporter"/>
    <property type="match status" value="1"/>
</dbReference>
<dbReference type="InterPro" id="IPR005829">
    <property type="entry name" value="Sugar_transporter_CS"/>
</dbReference>
<dbReference type="InterPro" id="IPR011701">
    <property type="entry name" value="MFS"/>
</dbReference>
<keyword evidence="4" id="KW-1003">Cell membrane</keyword>
<dbReference type="InterPro" id="IPR020846">
    <property type="entry name" value="MFS_dom"/>
</dbReference>
<dbReference type="CDD" id="cd17320">
    <property type="entry name" value="MFS_MdfA_MDR_like"/>
    <property type="match status" value="1"/>
</dbReference>
<evidence type="ECO:0000256" key="1">
    <source>
        <dbReference type="ARBA" id="ARBA00004651"/>
    </source>
</evidence>
<evidence type="ECO:0000256" key="7">
    <source>
        <dbReference type="ARBA" id="ARBA00023136"/>
    </source>
</evidence>
<evidence type="ECO:0000256" key="4">
    <source>
        <dbReference type="ARBA" id="ARBA00022475"/>
    </source>
</evidence>
<organism evidence="10 11">
    <name type="scientific">Sphingobium jiangsuense</name>
    <dbReference type="NCBI Taxonomy" id="870476"/>
    <lineage>
        <taxon>Bacteria</taxon>
        <taxon>Pseudomonadati</taxon>
        <taxon>Pseudomonadota</taxon>
        <taxon>Alphaproteobacteria</taxon>
        <taxon>Sphingomonadales</taxon>
        <taxon>Sphingomonadaceae</taxon>
        <taxon>Sphingobium</taxon>
    </lineage>
</organism>
<dbReference type="GO" id="GO:1990961">
    <property type="term" value="P:xenobiotic detoxification by transmembrane export across the plasma membrane"/>
    <property type="evidence" value="ECO:0007669"/>
    <property type="project" value="InterPro"/>
</dbReference>
<keyword evidence="3 8" id="KW-0813">Transport</keyword>
<evidence type="ECO:0000259" key="9">
    <source>
        <dbReference type="PROSITE" id="PS50850"/>
    </source>
</evidence>
<dbReference type="Gene3D" id="1.20.1720.10">
    <property type="entry name" value="Multidrug resistance protein D"/>
    <property type="match status" value="1"/>
</dbReference>
<protein>
    <recommendedName>
        <fullName evidence="8">Bcr/CflA family efflux transporter</fullName>
    </recommendedName>
</protein>
<dbReference type="Pfam" id="PF07690">
    <property type="entry name" value="MFS_1"/>
    <property type="match status" value="1"/>
</dbReference>
<feature type="transmembrane region" description="Helical" evidence="8">
    <location>
        <begin position="280"/>
        <end position="299"/>
    </location>
</feature>
<keyword evidence="8" id="KW-0997">Cell inner membrane</keyword>
<name>A0A7W6BJG2_9SPHN</name>
<dbReference type="PANTHER" id="PTHR23502">
    <property type="entry name" value="MAJOR FACILITATOR SUPERFAMILY"/>
    <property type="match status" value="1"/>
</dbReference>
<gene>
    <name evidence="10" type="ORF">GGR43_002787</name>
</gene>
<accession>A0A7W6BJG2</accession>
<evidence type="ECO:0000313" key="11">
    <source>
        <dbReference type="Proteomes" id="UP000571950"/>
    </source>
</evidence>
<dbReference type="InterPro" id="IPR004812">
    <property type="entry name" value="Efflux_drug-R_Bcr/CmlA"/>
</dbReference>